<accession>A0AAD0JS08</accession>
<gene>
    <name evidence="1" type="ORF">A6048_08270</name>
</gene>
<evidence type="ECO:0000313" key="1">
    <source>
        <dbReference type="EMBL" id="AWH95492.1"/>
    </source>
</evidence>
<proteinExistence type="predicted"/>
<protein>
    <submittedName>
        <fullName evidence="1">Uncharacterized protein</fullName>
    </submittedName>
</protein>
<name>A0AAD0JS08_9ACTN</name>
<dbReference type="RefSeq" id="WP_107747613.1">
    <property type="nucleotide sequence ID" value="NZ_CP015453.1"/>
</dbReference>
<organism evidence="1 2">
    <name type="scientific">Dietzia psychralcaliphila</name>
    <dbReference type="NCBI Taxonomy" id="139021"/>
    <lineage>
        <taxon>Bacteria</taxon>
        <taxon>Bacillati</taxon>
        <taxon>Actinomycetota</taxon>
        <taxon>Actinomycetes</taxon>
        <taxon>Mycobacteriales</taxon>
        <taxon>Dietziaceae</taxon>
        <taxon>Dietzia</taxon>
    </lineage>
</organism>
<evidence type="ECO:0000313" key="2">
    <source>
        <dbReference type="Proteomes" id="UP000244903"/>
    </source>
</evidence>
<sequence>MEKTELRPMAQLKPRRMIADEGVPGVIRIVRHLLRAPTPAGASSRRRATFRGHDDALTAVGFVLRTRG</sequence>
<keyword evidence="2" id="KW-1185">Reference proteome</keyword>
<dbReference type="EMBL" id="CP015453">
    <property type="protein sequence ID" value="AWH95492.1"/>
    <property type="molecule type" value="Genomic_DNA"/>
</dbReference>
<reference evidence="1 2" key="1">
    <citation type="submission" date="2016-04" db="EMBL/GenBank/DDBJ databases">
        <title>Complete genome sequence of the haloalkaliphilic hydrocarbon-degrading bacterium Dietzia psychralcaliphila ILA-1T, isolated from a drain of a fish product-processing plant.</title>
        <authorList>
            <person name="Zhao J."/>
            <person name="Hu B."/>
            <person name="Geng S."/>
            <person name="Nie Y."/>
            <person name="Tang Y."/>
        </authorList>
    </citation>
    <scope>NUCLEOTIDE SEQUENCE [LARGE SCALE GENOMIC DNA]</scope>
    <source>
        <strain evidence="1 2">ILA-1</strain>
    </source>
</reference>
<dbReference type="KEGG" id="dpc:A6048_08270"/>
<dbReference type="AlphaFoldDB" id="A0AAD0JS08"/>
<dbReference type="Proteomes" id="UP000244903">
    <property type="component" value="Chromosome"/>
</dbReference>